<reference evidence="2" key="1">
    <citation type="submission" date="2021-01" db="EMBL/GenBank/DDBJ databases">
        <authorList>
            <person name="Corre E."/>
            <person name="Pelletier E."/>
            <person name="Niang G."/>
            <person name="Scheremetjew M."/>
            <person name="Finn R."/>
            <person name="Kale V."/>
            <person name="Holt S."/>
            <person name="Cochrane G."/>
            <person name="Meng A."/>
            <person name="Brown T."/>
            <person name="Cohen L."/>
        </authorList>
    </citation>
    <scope>NUCLEOTIDE SEQUENCE</scope>
    <source>
        <strain evidence="2">CCMP722</strain>
    </source>
</reference>
<accession>A0A7S0RW27</accession>
<name>A0A7S0RW27_9CHLO</name>
<proteinExistence type="predicted"/>
<evidence type="ECO:0000256" key="1">
    <source>
        <dbReference type="SAM" id="SignalP"/>
    </source>
</evidence>
<evidence type="ECO:0000313" key="2">
    <source>
        <dbReference type="EMBL" id="CAD8689292.1"/>
    </source>
</evidence>
<sequence>MSGPRTCGCLFKWPSWWWLWCWLVNLFVLVGGSKYPWGDAPHSPCTSHEPVESNSMGCILGPVGEELELPGCAQHDDSDRHPLGERLHDGLSEVETGLQQIRDVFGLPSAEVDTCIEATALEMHVEPIKNKLRLALLSDPKSALRNLTVVFGGTSVTAGHDNWYNQSYPFAFERAASCAFKAAGINLIVRNAALGANQAFQYGLCTQWMFGPDADLVFYEINAMAGADGSTDYEIALRNFCNEELFPRRPSFIYTGLTGVSDRKIWGDVTPECKAPCKPGEEMFLSNMCPAPGCKNIQCSGDCKTPPRPTGIIGPLMQKYADFGTGVISPMHCIGQHGDKWEFGGTYTLRIGKQLNQAKGWHYGPYGHRIKGHMIAFWYLKLLKEVLEEINTAKPKDIKGDNAHHWARGYSTAIARPPTELPAPWTCTGKEDLCLDSPQCLVTLDPHRPMSFTDHLGQPIVPVVTSEPDSADPSKGVVVRPQSSDLLGWAALLEPDSAPVVDMRDYCSDFSRCPKGLKERADSFTYFHIAEIMAVAHSGKWVVAIVEDGASRHEVEMGWSNNWGWRDRKYVLMGSKKSGALKLKLHAKKEANGFILCSPPFCRAGQHCLPHRIQIHEGIALEVDGKDVTNKIHQKGKPVAKGQDMKKLEDMCIWVDEHISVGPHVLTIRGTSDEKVVNIAHVIWW</sequence>
<dbReference type="EMBL" id="HBFA01038049">
    <property type="protein sequence ID" value="CAD8689292.1"/>
    <property type="molecule type" value="Transcribed_RNA"/>
</dbReference>
<feature type="chain" id="PRO_5031278624" evidence="1">
    <location>
        <begin position="33"/>
        <end position="685"/>
    </location>
</feature>
<feature type="signal peptide" evidence="1">
    <location>
        <begin position="1"/>
        <end position="32"/>
    </location>
</feature>
<gene>
    <name evidence="2" type="ORF">POBO1169_LOCUS19040</name>
</gene>
<dbReference type="AlphaFoldDB" id="A0A7S0RW27"/>
<organism evidence="2">
    <name type="scientific">Pyramimonas obovata</name>
    <dbReference type="NCBI Taxonomy" id="1411642"/>
    <lineage>
        <taxon>Eukaryota</taxon>
        <taxon>Viridiplantae</taxon>
        <taxon>Chlorophyta</taxon>
        <taxon>Pyramimonadophyceae</taxon>
        <taxon>Pyramimonadales</taxon>
        <taxon>Pyramimonadaceae</taxon>
        <taxon>Pyramimonas</taxon>
        <taxon>Pyramimonas incertae sedis</taxon>
    </lineage>
</organism>
<keyword evidence="1" id="KW-0732">Signal</keyword>
<protein>
    <submittedName>
        <fullName evidence="2">Uncharacterized protein</fullName>
    </submittedName>
</protein>